<dbReference type="SUPFAM" id="SSF82693">
    <property type="entry name" value="Multidrug efflux transporter AcrB pore domain, PN1, PN2, PC1 and PC2 subdomains"/>
    <property type="match status" value="3"/>
</dbReference>
<evidence type="ECO:0000256" key="3">
    <source>
        <dbReference type="ARBA" id="ARBA00022475"/>
    </source>
</evidence>
<dbReference type="Gene3D" id="3.30.70.1440">
    <property type="entry name" value="Multidrug efflux transporter AcrB pore domain"/>
    <property type="match status" value="1"/>
</dbReference>
<feature type="transmembrane region" description="Helical" evidence="7">
    <location>
        <begin position="886"/>
        <end position="908"/>
    </location>
</feature>
<evidence type="ECO:0000313" key="8">
    <source>
        <dbReference type="EMBL" id="AIE84212.1"/>
    </source>
</evidence>
<feature type="transmembrane region" description="Helical" evidence="7">
    <location>
        <begin position="860"/>
        <end position="879"/>
    </location>
</feature>
<dbReference type="STRING" id="661478.OP10G_0844"/>
<dbReference type="InterPro" id="IPR004763">
    <property type="entry name" value="CusA-like"/>
</dbReference>
<dbReference type="PANTHER" id="PTHR32063">
    <property type="match status" value="1"/>
</dbReference>
<dbReference type="GO" id="GO:0042910">
    <property type="term" value="F:xenobiotic transmembrane transporter activity"/>
    <property type="evidence" value="ECO:0007669"/>
    <property type="project" value="TreeGrafter"/>
</dbReference>
<keyword evidence="3" id="KW-1003">Cell membrane</keyword>
<reference evidence="8 9" key="1">
    <citation type="journal article" date="2014" name="PLoS ONE">
        <title>The first complete genome sequence of the class fimbriimonadia in the phylum armatimonadetes.</title>
        <authorList>
            <person name="Hu Z.Y."/>
            <person name="Wang Y.Z."/>
            <person name="Im W.T."/>
            <person name="Wang S.Y."/>
            <person name="Zhao G.P."/>
            <person name="Zheng H.J."/>
            <person name="Quan Z.X."/>
        </authorList>
    </citation>
    <scope>NUCLEOTIDE SEQUENCE [LARGE SCALE GENOMIC DNA]</scope>
    <source>
        <strain evidence="8">Gsoil 348</strain>
    </source>
</reference>
<accession>A0A068NLB8</accession>
<dbReference type="Gene3D" id="3.30.70.1320">
    <property type="entry name" value="Multidrug efflux transporter AcrB pore domain like"/>
    <property type="match status" value="1"/>
</dbReference>
<evidence type="ECO:0000256" key="1">
    <source>
        <dbReference type="ARBA" id="ARBA00004651"/>
    </source>
</evidence>
<feature type="transmembrane region" description="Helical" evidence="7">
    <location>
        <begin position="962"/>
        <end position="983"/>
    </location>
</feature>
<dbReference type="EMBL" id="CP007139">
    <property type="protein sequence ID" value="AIE84212.1"/>
    <property type="molecule type" value="Genomic_DNA"/>
</dbReference>
<feature type="transmembrane region" description="Helical" evidence="7">
    <location>
        <begin position="14"/>
        <end position="34"/>
    </location>
</feature>
<dbReference type="PRINTS" id="PR00702">
    <property type="entry name" value="ACRIFLAVINRP"/>
</dbReference>
<dbReference type="NCBIfam" id="TIGR00914">
    <property type="entry name" value="2A0601"/>
    <property type="match status" value="1"/>
</dbReference>
<dbReference type="AlphaFoldDB" id="A0A068NLB8"/>
<dbReference type="Proteomes" id="UP000027982">
    <property type="component" value="Chromosome"/>
</dbReference>
<evidence type="ECO:0000313" key="9">
    <source>
        <dbReference type="Proteomes" id="UP000027982"/>
    </source>
</evidence>
<evidence type="ECO:0000256" key="4">
    <source>
        <dbReference type="ARBA" id="ARBA00022692"/>
    </source>
</evidence>
<feature type="transmembrane region" description="Helical" evidence="7">
    <location>
        <begin position="528"/>
        <end position="549"/>
    </location>
</feature>
<dbReference type="Gene3D" id="1.20.1640.10">
    <property type="entry name" value="Multidrug efflux transporter AcrB transmembrane domain"/>
    <property type="match status" value="2"/>
</dbReference>
<dbReference type="KEGG" id="fgi:OP10G_0844"/>
<keyword evidence="4 7" id="KW-0812">Transmembrane</keyword>
<keyword evidence="9" id="KW-1185">Reference proteome</keyword>
<name>A0A068NLB8_FIMGI</name>
<feature type="transmembrane region" description="Helical" evidence="7">
    <location>
        <begin position="385"/>
        <end position="405"/>
    </location>
</feature>
<dbReference type="GO" id="GO:0008324">
    <property type="term" value="F:monoatomic cation transmembrane transporter activity"/>
    <property type="evidence" value="ECO:0007669"/>
    <property type="project" value="InterPro"/>
</dbReference>
<dbReference type="Pfam" id="PF00873">
    <property type="entry name" value="ACR_tran"/>
    <property type="match status" value="1"/>
</dbReference>
<dbReference type="InterPro" id="IPR027463">
    <property type="entry name" value="AcrB_DN_DC_subdom"/>
</dbReference>
<dbReference type="HOGENOM" id="CLU_002755_1_2_0"/>
<comment type="subcellular location">
    <subcellularLocation>
        <location evidence="1">Cell membrane</location>
        <topology evidence="1">Multi-pass membrane protein</topology>
    </subcellularLocation>
</comment>
<dbReference type="PANTHER" id="PTHR32063:SF24">
    <property type="entry name" value="CATION EFFLUX SYSTEM (ACRB_ACRD_ACRF FAMILY)"/>
    <property type="match status" value="1"/>
</dbReference>
<evidence type="ECO:0000256" key="5">
    <source>
        <dbReference type="ARBA" id="ARBA00022989"/>
    </source>
</evidence>
<feature type="transmembrane region" description="Helical" evidence="7">
    <location>
        <begin position="914"/>
        <end position="933"/>
    </location>
</feature>
<dbReference type="RefSeq" id="WP_025227144.1">
    <property type="nucleotide sequence ID" value="NZ_CP007139.1"/>
</dbReference>
<feature type="transmembrane region" description="Helical" evidence="7">
    <location>
        <begin position="360"/>
        <end position="379"/>
    </location>
</feature>
<dbReference type="InterPro" id="IPR001036">
    <property type="entry name" value="Acrflvin-R"/>
</dbReference>
<dbReference type="Gene3D" id="3.30.70.1430">
    <property type="entry name" value="Multidrug efflux transporter AcrB pore domain"/>
    <property type="match status" value="2"/>
</dbReference>
<feature type="transmembrane region" description="Helical" evidence="7">
    <location>
        <begin position="336"/>
        <end position="353"/>
    </location>
</feature>
<keyword evidence="6 7" id="KW-0472">Membrane</keyword>
<feature type="transmembrane region" description="Helical" evidence="7">
    <location>
        <begin position="989"/>
        <end position="1015"/>
    </location>
</feature>
<feature type="transmembrane region" description="Helical" evidence="7">
    <location>
        <begin position="470"/>
        <end position="493"/>
    </location>
</feature>
<evidence type="ECO:0000256" key="6">
    <source>
        <dbReference type="ARBA" id="ARBA00023136"/>
    </source>
</evidence>
<dbReference type="Gene3D" id="3.30.2090.10">
    <property type="entry name" value="Multidrug efflux transporter AcrB TolC docking domain, DN and DC subdomains"/>
    <property type="match status" value="2"/>
</dbReference>
<keyword evidence="5 7" id="KW-1133">Transmembrane helix</keyword>
<dbReference type="OrthoDB" id="9758757at2"/>
<dbReference type="SUPFAM" id="SSF82866">
    <property type="entry name" value="Multidrug efflux transporter AcrB transmembrane domain"/>
    <property type="match status" value="2"/>
</dbReference>
<keyword evidence="2" id="KW-0813">Transport</keyword>
<feature type="transmembrane region" description="Helical" evidence="7">
    <location>
        <begin position="438"/>
        <end position="458"/>
    </location>
</feature>
<dbReference type="GO" id="GO:0005886">
    <property type="term" value="C:plasma membrane"/>
    <property type="evidence" value="ECO:0007669"/>
    <property type="project" value="UniProtKB-SubCell"/>
</dbReference>
<gene>
    <name evidence="8" type="ORF">OP10G_0844</name>
</gene>
<evidence type="ECO:0000256" key="2">
    <source>
        <dbReference type="ARBA" id="ARBA00022448"/>
    </source>
</evidence>
<proteinExistence type="predicted"/>
<protein>
    <submittedName>
        <fullName evidence="8">Putative cobalt-zinc-cadmium resistance protein CzcA</fullName>
    </submittedName>
</protein>
<sequence>MIERFLEGVVKQRFLSLACGVLLVVVGILAMRSLNIDAFPDITPVRVEVDTSAPGLASEEVEKLVTHPLEVGLQGIPKATKIKSESKFGVSVVTVYFEDDADIYWARDQVFQSLGDVSMPAGITPSMGPNDTGTGQIYIYAVKSPSRSNMELRTLQDWTVTPALKAVPGVADCLSFGGEVKQYQVMVDPDRLKAHGLSLDDVIGAIGKNNQNTGGNYVQHGGQQYIVRGIGMLESADDIGNIVVAAKNGTPTFVKNLGTVQIGPEERQGSVSEDAKGEVVSGIVVLRLGSNTSDVIQRVKERLASLKKDLPADVTVVPLYDQSILIKHSIDTVRDALIAGEILVILILFLMLSNLRAATIAALAVPICMLAAFILMWRAGISANLLSLGGLAISIGMMIDASIVVTENIYRNVSETWKEGETLDSVVLRGVVQTGRPVLFAILIVIAAFIPLLALRGIEGRLFVPLALSIIFSMVGSVIMAFVVTPALCLVLLKGGHPEPANKLVQWMRSHYERSLDKSIRKPRRITVIWLLLTVFSVFLFSITGSEFLPSLDENNFRVRATLPTSISLDEATKLAGKMQAVILKNPNVEHAICYVGRASLGGDPEQVSNCEISIPLKPPADWVGAHSKSELEQQLRSALNQFAGVQLEFSQELEMRNDELISGFNTPIAIFVKGDDTNVLLAKANEIANQLRKVNGATDVAVEDVAGIDDLDIVPNRAAIARYGINVADVMNVVQSAVAGTAASTFYEGEKHFDIQVRMMPQYRNNAQAIGNLLVPASSGLKIPLSELATIQVHQGLSEIGRMDAKRHVAVKADVQGRSVGAIVADAKALIAKNVVMPPGYSVEFGGAVEELQHALETLYWAVPGSLLLIFVLVYACFGSMRDSLVVLTAIPLAIIGGTVLLIALGLPISVPAIIGYIANFGTEVQNSTIMVSSINRWRRAGYSAAESASFGATERLRPEILSALIGVLALIPFLMTSGIGATVERPLAAVVIGGIAFSRPLTWFLVPTFYVWLHRDRKGTGSNRSRHLDPVDLHVVE</sequence>
<dbReference type="eggNOG" id="COG3696">
    <property type="taxonomic scope" value="Bacteria"/>
</dbReference>
<evidence type="ECO:0000256" key="7">
    <source>
        <dbReference type="SAM" id="Phobius"/>
    </source>
</evidence>
<organism evidence="8 9">
    <name type="scientific">Fimbriimonas ginsengisoli Gsoil 348</name>
    <dbReference type="NCBI Taxonomy" id="661478"/>
    <lineage>
        <taxon>Bacteria</taxon>
        <taxon>Bacillati</taxon>
        <taxon>Armatimonadota</taxon>
        <taxon>Fimbriimonadia</taxon>
        <taxon>Fimbriimonadales</taxon>
        <taxon>Fimbriimonadaceae</taxon>
        <taxon>Fimbriimonas</taxon>
    </lineage>
</organism>
<dbReference type="SUPFAM" id="SSF82714">
    <property type="entry name" value="Multidrug efflux transporter AcrB TolC docking domain, DN and DC subdomains"/>
    <property type="match status" value="2"/>
</dbReference>